<reference evidence="14" key="1">
    <citation type="submission" date="2021-07" db="EMBL/GenBank/DDBJ databases">
        <title>Neiella marina sp. nov., isolated from the intestinal content of sea cucumber Apostichopus japonicus.</title>
        <authorList>
            <person name="Bai X."/>
        </authorList>
    </citation>
    <scope>NUCLEOTIDE SEQUENCE</scope>
    <source>
        <strain evidence="14">126</strain>
    </source>
</reference>
<gene>
    <name evidence="14" type="primary">flgJ</name>
    <name evidence="14" type="ORF">K0504_07295</name>
</gene>
<dbReference type="InterPro" id="IPR013377">
    <property type="entry name" value="FlgJ"/>
</dbReference>
<keyword evidence="9 14" id="KW-0326">Glycosidase</keyword>
<dbReference type="PANTHER" id="PTHR33308:SF9">
    <property type="entry name" value="PEPTIDOGLYCAN HYDROLASE FLGJ"/>
    <property type="match status" value="1"/>
</dbReference>
<dbReference type="PANTHER" id="PTHR33308">
    <property type="entry name" value="PEPTIDOGLYCAN HYDROLASE FLGJ"/>
    <property type="match status" value="1"/>
</dbReference>
<evidence type="ECO:0000259" key="13">
    <source>
        <dbReference type="SMART" id="SM00047"/>
    </source>
</evidence>
<organism evidence="14 15">
    <name type="scientific">Neiella holothuriorum</name>
    <dbReference type="NCBI Taxonomy" id="2870530"/>
    <lineage>
        <taxon>Bacteria</taxon>
        <taxon>Pseudomonadati</taxon>
        <taxon>Pseudomonadota</taxon>
        <taxon>Gammaproteobacteria</taxon>
        <taxon>Alteromonadales</taxon>
        <taxon>Echinimonadaceae</taxon>
        <taxon>Neiella</taxon>
    </lineage>
</organism>
<evidence type="ECO:0000313" key="15">
    <source>
        <dbReference type="Proteomes" id="UP001166251"/>
    </source>
</evidence>
<feature type="domain" description="Mannosyl-glycoprotein endo-beta-N-acetylglucosamidase-like" evidence="13">
    <location>
        <begin position="178"/>
        <end position="335"/>
    </location>
</feature>
<keyword evidence="14" id="KW-0969">Cilium</keyword>
<evidence type="ECO:0000256" key="6">
    <source>
        <dbReference type="ARBA" id="ARBA00022764"/>
    </source>
</evidence>
<comment type="subcellular location">
    <subcellularLocation>
        <location evidence="2">Periplasm</location>
    </subcellularLocation>
</comment>
<comment type="function">
    <text evidence="1">Flagellum-specific muramidase which hydrolyzes the peptidoglycan layer to assemble the rod structure in the periplasmic space.</text>
</comment>
<dbReference type="Gene3D" id="2.10.70.40">
    <property type="entry name" value="peptidoglycan hydrolase"/>
    <property type="match status" value="1"/>
</dbReference>
<dbReference type="NCBIfam" id="TIGR02541">
    <property type="entry name" value="flagell_FlgJ"/>
    <property type="match status" value="1"/>
</dbReference>
<keyword evidence="14" id="KW-0966">Cell projection</keyword>
<dbReference type="EMBL" id="JAHZSS010000006">
    <property type="protein sequence ID" value="MBW8190836.1"/>
    <property type="molecule type" value="Genomic_DNA"/>
</dbReference>
<comment type="similarity">
    <text evidence="4">In the C-terminal section; belongs to the glycosyl hydrolase 73 family.</text>
</comment>
<comment type="similarity">
    <text evidence="3">In the N-terminal section; belongs to the FlgJ family.</text>
</comment>
<evidence type="ECO:0000256" key="2">
    <source>
        <dbReference type="ARBA" id="ARBA00004418"/>
    </source>
</evidence>
<protein>
    <recommendedName>
        <fullName evidence="5">Peptidoglycan hydrolase FlgJ</fullName>
    </recommendedName>
    <alternativeName>
        <fullName evidence="11">Muramidase FlgJ</fullName>
    </alternativeName>
</protein>
<dbReference type="Gene3D" id="1.10.530.10">
    <property type="match status" value="1"/>
</dbReference>
<dbReference type="InterPro" id="IPR051056">
    <property type="entry name" value="Glycosyl_Hydrolase_73"/>
</dbReference>
<comment type="caution">
    <text evidence="14">The sequence shown here is derived from an EMBL/GenBank/DDBJ whole genome shotgun (WGS) entry which is preliminary data.</text>
</comment>
<dbReference type="InterPro" id="IPR019301">
    <property type="entry name" value="Flagellar_prot_FlgJ_N"/>
</dbReference>
<evidence type="ECO:0000256" key="9">
    <source>
        <dbReference type="ARBA" id="ARBA00023295"/>
    </source>
</evidence>
<dbReference type="PRINTS" id="PR01002">
    <property type="entry name" value="FLGFLGJ"/>
</dbReference>
<dbReference type="InterPro" id="IPR002901">
    <property type="entry name" value="MGlyc_endo_b_GlcNAc-like_dom"/>
</dbReference>
<dbReference type="GO" id="GO:0016798">
    <property type="term" value="F:hydrolase activity, acting on glycosyl bonds"/>
    <property type="evidence" value="ECO:0007669"/>
    <property type="project" value="UniProtKB-KW"/>
</dbReference>
<evidence type="ECO:0000256" key="4">
    <source>
        <dbReference type="ARBA" id="ARBA00007974"/>
    </source>
</evidence>
<name>A0ABS7EER2_9GAMM</name>
<evidence type="ECO:0000256" key="1">
    <source>
        <dbReference type="ARBA" id="ARBA00002954"/>
    </source>
</evidence>
<evidence type="ECO:0000256" key="7">
    <source>
        <dbReference type="ARBA" id="ARBA00022795"/>
    </source>
</evidence>
<keyword evidence="6" id="KW-0574">Periplasm</keyword>
<keyword evidence="8 14" id="KW-0378">Hydrolase</keyword>
<evidence type="ECO:0000256" key="10">
    <source>
        <dbReference type="ARBA" id="ARBA00023316"/>
    </source>
</evidence>
<dbReference type="SMART" id="SM00047">
    <property type="entry name" value="LYZ2"/>
    <property type="match status" value="1"/>
</dbReference>
<evidence type="ECO:0000256" key="8">
    <source>
        <dbReference type="ARBA" id="ARBA00022801"/>
    </source>
</evidence>
<dbReference type="Pfam" id="PF01832">
    <property type="entry name" value="Glucosaminidase"/>
    <property type="match status" value="1"/>
</dbReference>
<accession>A0ABS7EER2</accession>
<evidence type="ECO:0000313" key="14">
    <source>
        <dbReference type="EMBL" id="MBW8190836.1"/>
    </source>
</evidence>
<feature type="region of interest" description="Disordered" evidence="12">
    <location>
        <begin position="113"/>
        <end position="145"/>
    </location>
</feature>
<evidence type="ECO:0000256" key="12">
    <source>
        <dbReference type="SAM" id="MobiDB-lite"/>
    </source>
</evidence>
<keyword evidence="15" id="KW-1185">Reference proteome</keyword>
<proteinExistence type="inferred from homology"/>
<keyword evidence="7" id="KW-1005">Bacterial flagellum biogenesis</keyword>
<sequence length="340" mass="36811">MSSSSNAAQTLGQASSFNDLASLDKLRSAAQKDKDGALREVAQQFESIFMQMVMKGMRQANAAFESDLMNSNYTDFYRDMADQQMSLNMAQQGALGLADIMVQQLNPEAGSFTPASVLRGGEAIPTNADSDAEAEDKPLTMPPELAYQRRHKQTVDKAAADPSVAISQASASAASNAPAAEPVSFADPQEFVDKLLPMATKTAQALGVNPAAILAQAALETGWGQKVIRQNDGASSNNLFNIKANNNWQGDRASVSTLEFEEGLPVRKMAAFRSYENIQQSFDDYENLLTNSSRYKESLGQKYDSAGFLQELQKAGYATDPKYADKAISVLQRITGMLEL</sequence>
<keyword evidence="14" id="KW-0282">Flagellum</keyword>
<evidence type="ECO:0000256" key="5">
    <source>
        <dbReference type="ARBA" id="ARBA00013433"/>
    </source>
</evidence>
<dbReference type="Proteomes" id="UP001166251">
    <property type="component" value="Unassembled WGS sequence"/>
</dbReference>
<dbReference type="Pfam" id="PF10135">
    <property type="entry name" value="Rod-binding"/>
    <property type="match status" value="1"/>
</dbReference>
<evidence type="ECO:0000256" key="3">
    <source>
        <dbReference type="ARBA" id="ARBA00006880"/>
    </source>
</evidence>
<keyword evidence="10" id="KW-0961">Cell wall biogenesis/degradation</keyword>
<evidence type="ECO:0000256" key="11">
    <source>
        <dbReference type="ARBA" id="ARBA00030835"/>
    </source>
</evidence>